<reference evidence="1" key="1">
    <citation type="submission" date="2020-08" db="EMBL/GenBank/DDBJ databases">
        <title>Multicomponent nature underlies the extraordinary mechanical properties of spider dragline silk.</title>
        <authorList>
            <person name="Kono N."/>
            <person name="Nakamura H."/>
            <person name="Mori M."/>
            <person name="Yoshida Y."/>
            <person name="Ohtoshi R."/>
            <person name="Malay A.D."/>
            <person name="Moran D.A.P."/>
            <person name="Tomita M."/>
            <person name="Numata K."/>
            <person name="Arakawa K."/>
        </authorList>
    </citation>
    <scope>NUCLEOTIDE SEQUENCE</scope>
</reference>
<evidence type="ECO:0000313" key="2">
    <source>
        <dbReference type="Proteomes" id="UP000887159"/>
    </source>
</evidence>
<organism evidence="1 2">
    <name type="scientific">Trichonephila clavipes</name>
    <name type="common">Golden silk orbweaver</name>
    <name type="synonym">Nephila clavipes</name>
    <dbReference type="NCBI Taxonomy" id="2585209"/>
    <lineage>
        <taxon>Eukaryota</taxon>
        <taxon>Metazoa</taxon>
        <taxon>Ecdysozoa</taxon>
        <taxon>Arthropoda</taxon>
        <taxon>Chelicerata</taxon>
        <taxon>Arachnida</taxon>
        <taxon>Araneae</taxon>
        <taxon>Araneomorphae</taxon>
        <taxon>Entelegynae</taxon>
        <taxon>Araneoidea</taxon>
        <taxon>Nephilidae</taxon>
        <taxon>Trichonephila</taxon>
    </lineage>
</organism>
<dbReference type="AlphaFoldDB" id="A0A8X6VHU9"/>
<comment type="caution">
    <text evidence="1">The sequence shown here is derived from an EMBL/GenBank/DDBJ whole genome shotgun (WGS) entry which is preliminary data.</text>
</comment>
<protein>
    <submittedName>
        <fullName evidence="1">Uncharacterized protein</fullName>
    </submittedName>
</protein>
<sequence length="86" mass="10147">MDVMMSLINTVPILKNSYRQALNSNRRTWSCSNAFFEFVPNTLDQIKIRRSFWPFHTLHCFSFKKALHKMNCMKSCIKKKEIMAAA</sequence>
<dbReference type="Proteomes" id="UP000887159">
    <property type="component" value="Unassembled WGS sequence"/>
</dbReference>
<proteinExistence type="predicted"/>
<dbReference type="EMBL" id="BMAU01021280">
    <property type="protein sequence ID" value="GFY08348.1"/>
    <property type="molecule type" value="Genomic_DNA"/>
</dbReference>
<evidence type="ECO:0000313" key="1">
    <source>
        <dbReference type="EMBL" id="GFY08348.1"/>
    </source>
</evidence>
<accession>A0A8X6VHU9</accession>
<name>A0A8X6VHU9_TRICX</name>
<keyword evidence="2" id="KW-1185">Reference proteome</keyword>
<gene>
    <name evidence="1" type="ORF">TNCV_1357541</name>
</gene>